<sequence>MGQKEIHSGDLNMPSLIRFVVFVLFLGALGFGSMIGLTAFVEPEEKEVSVRIPTRDLLGQ</sequence>
<evidence type="ECO:0000256" key="1">
    <source>
        <dbReference type="SAM" id="Phobius"/>
    </source>
</evidence>
<reference evidence="2" key="1">
    <citation type="submission" date="2018-06" db="EMBL/GenBank/DDBJ databases">
        <authorList>
            <person name="Zhirakovskaya E."/>
        </authorList>
    </citation>
    <scope>NUCLEOTIDE SEQUENCE</scope>
</reference>
<feature type="transmembrane region" description="Helical" evidence="1">
    <location>
        <begin position="16"/>
        <end position="41"/>
    </location>
</feature>
<proteinExistence type="predicted"/>
<dbReference type="EMBL" id="UOEQ01000228">
    <property type="protein sequence ID" value="VAW19624.1"/>
    <property type="molecule type" value="Genomic_DNA"/>
</dbReference>
<dbReference type="AlphaFoldDB" id="A0A3B0UH61"/>
<accession>A0A3B0UH61</accession>
<protein>
    <submittedName>
        <fullName evidence="2">Uncharacterized protein</fullName>
    </submittedName>
</protein>
<organism evidence="2">
    <name type="scientific">hydrothermal vent metagenome</name>
    <dbReference type="NCBI Taxonomy" id="652676"/>
    <lineage>
        <taxon>unclassified sequences</taxon>
        <taxon>metagenomes</taxon>
        <taxon>ecological metagenomes</taxon>
    </lineage>
</organism>
<evidence type="ECO:0000313" key="2">
    <source>
        <dbReference type="EMBL" id="VAW19624.1"/>
    </source>
</evidence>
<name>A0A3B0UH61_9ZZZZ</name>
<keyword evidence="1" id="KW-0472">Membrane</keyword>
<keyword evidence="1" id="KW-0812">Transmembrane</keyword>
<gene>
    <name evidence="2" type="ORF">MNBD_ALPHA11-1387</name>
</gene>
<keyword evidence="1" id="KW-1133">Transmembrane helix</keyword>